<dbReference type="InterPro" id="IPR000322">
    <property type="entry name" value="Glyco_hydro_31_TIM"/>
</dbReference>
<dbReference type="CDD" id="cd14752">
    <property type="entry name" value="GH31_N"/>
    <property type="match status" value="1"/>
</dbReference>
<keyword evidence="2" id="KW-0378">Hydrolase</keyword>
<dbReference type="Pfam" id="PF01055">
    <property type="entry name" value="Glyco_hydro_31_2nd"/>
    <property type="match status" value="1"/>
</dbReference>
<evidence type="ECO:0000259" key="3">
    <source>
        <dbReference type="Pfam" id="PF01055"/>
    </source>
</evidence>
<sequence>MKRIITLLLCATLCGQIVKSQEFRKTDLGIKTNVQYMDLEIQFYNPSTVRVFKTPEKSTVKKESLSVIKSPEKVQLDIKQADDVISVQSTSLVVQVNIKTGKVSFADKLGKQLFTEKEYGAQLSLFNDAGNKTYRVKQAFLLDKDEAIYGLGQQQGNELNQRNRQYFMRQRSMYVSIPIIQSTKGYGMFWDNYSATTYTDNSLEMSFDSQVGEGIDYYFMYGGNADGVIAQIRDLTGQAPMFPLWTFGFFQSRERYESQEQLMEVVDKYRELGVPLDCIIQDWQYWGPNSNWNSMNFDNPKFPEPQKMIDHVHKKNAKILISVWPSFGPDTEQYNELEKMNATFEFTTWPSKNKGAAKVYDAFNPKARDLYWSYLKKNLLSKGIDGWWTDGTEPDHLYVQDKDFDELTALGTYRSVLNAFPLMTNGGIYTNQRNVSSDKRVYMLTRCAFAGSQRYGINMWSGDINGTWNVLKAQIPTGLNFSMTGIPYWNTDIGGFFPTAYEGSISNKAYQELYIRWFQYATFTPMLRSHGTEAKKEIYNLGKKGDWSYDTEEKYIHLRYALLPYMYSTGWQVTSNSGTFLRPLFMDFNEDTKVHNINNQYMFGKAFLVTPVTEPMYVSSTEKKWANPKENFSVVRTQDVYLPIGSKWIDFWTGEIFNGGQTVRKAVPIEIIPLYVRAGSIVPFGPRVQYSTEKKWDNLEIRVYPGANGEFVLYEDENDNYNYENGAYSTIKFTWNDANRTLTIADCEGKFPTMLKLRKFNIVVVDTQNGIGSIQSSKFTKSVSYNGKEKNIKL</sequence>
<gene>
    <name evidence="7" type="ORF">DXB65_09135</name>
</gene>
<dbReference type="Gene3D" id="2.60.40.1180">
    <property type="entry name" value="Golgi alpha-mannosidase II"/>
    <property type="match status" value="2"/>
</dbReference>
<dbReference type="InterPro" id="IPR011013">
    <property type="entry name" value="Gal_mutarotase_sf_dom"/>
</dbReference>
<dbReference type="Pfam" id="PF13802">
    <property type="entry name" value="Gal_mutarotas_2"/>
    <property type="match status" value="1"/>
</dbReference>
<proteinExistence type="inferred from homology"/>
<dbReference type="CDD" id="cd06591">
    <property type="entry name" value="GH31_xylosidase_XylS"/>
    <property type="match status" value="1"/>
</dbReference>
<feature type="domain" description="Glycosyl hydrolase family 31 C-terminal" evidence="6">
    <location>
        <begin position="579"/>
        <end position="682"/>
    </location>
</feature>
<dbReference type="SUPFAM" id="SSF74650">
    <property type="entry name" value="Galactose mutarotase-like"/>
    <property type="match status" value="1"/>
</dbReference>
<dbReference type="SUPFAM" id="SSF51011">
    <property type="entry name" value="Glycosyl hydrolase domain"/>
    <property type="match status" value="1"/>
</dbReference>
<evidence type="ECO:0000313" key="8">
    <source>
        <dbReference type="Proteomes" id="UP000260983"/>
    </source>
</evidence>
<keyword evidence="2" id="KW-0326">Glycosidase</keyword>
<dbReference type="Pfam" id="PF17137">
    <property type="entry name" value="DUF5110"/>
    <property type="match status" value="1"/>
</dbReference>
<feature type="domain" description="DUF5110" evidence="5">
    <location>
        <begin position="698"/>
        <end position="766"/>
    </location>
</feature>
<comment type="similarity">
    <text evidence="1 2">Belongs to the glycosyl hydrolase 31 family.</text>
</comment>
<dbReference type="GO" id="GO:0030246">
    <property type="term" value="F:carbohydrate binding"/>
    <property type="evidence" value="ECO:0007669"/>
    <property type="project" value="InterPro"/>
</dbReference>
<dbReference type="InterPro" id="IPR013780">
    <property type="entry name" value="Glyco_hydro_b"/>
</dbReference>
<accession>A0A3E5BG33</accession>
<dbReference type="Gene3D" id="3.20.20.80">
    <property type="entry name" value="Glycosidases"/>
    <property type="match status" value="1"/>
</dbReference>
<dbReference type="InterPro" id="IPR033403">
    <property type="entry name" value="DUF5110"/>
</dbReference>
<dbReference type="GO" id="GO:0005975">
    <property type="term" value="P:carbohydrate metabolic process"/>
    <property type="evidence" value="ECO:0007669"/>
    <property type="project" value="InterPro"/>
</dbReference>
<evidence type="ECO:0000256" key="1">
    <source>
        <dbReference type="ARBA" id="ARBA00007806"/>
    </source>
</evidence>
<comment type="caution">
    <text evidence="7">The sequence shown here is derived from an EMBL/GenBank/DDBJ whole genome shotgun (WGS) entry which is preliminary data.</text>
</comment>
<dbReference type="EMBL" id="QSUL01000005">
    <property type="protein sequence ID" value="RGN36550.1"/>
    <property type="molecule type" value="Genomic_DNA"/>
</dbReference>
<dbReference type="Gene3D" id="2.60.40.1760">
    <property type="entry name" value="glycosyl hydrolase (family 31)"/>
    <property type="match status" value="1"/>
</dbReference>
<evidence type="ECO:0000259" key="6">
    <source>
        <dbReference type="Pfam" id="PF21365"/>
    </source>
</evidence>
<feature type="domain" description="Glycoside hydrolase family 31 N-terminal" evidence="4">
    <location>
        <begin position="39"/>
        <end position="197"/>
    </location>
</feature>
<dbReference type="InterPro" id="IPR025887">
    <property type="entry name" value="Glyco_hydro_31_N_dom"/>
</dbReference>
<reference evidence="7 8" key="1">
    <citation type="submission" date="2018-08" db="EMBL/GenBank/DDBJ databases">
        <title>A genome reference for cultivated species of the human gut microbiota.</title>
        <authorList>
            <person name="Zou Y."/>
            <person name="Xue W."/>
            <person name="Luo G."/>
        </authorList>
    </citation>
    <scope>NUCLEOTIDE SEQUENCE [LARGE SCALE GENOMIC DNA]</scope>
    <source>
        <strain evidence="7 8">OM05-15BH</strain>
    </source>
</reference>
<dbReference type="PANTHER" id="PTHR43863">
    <property type="entry name" value="HYDROLASE, PUTATIVE (AFU_ORTHOLOGUE AFUA_1G03140)-RELATED"/>
    <property type="match status" value="1"/>
</dbReference>
<feature type="domain" description="Glycoside hydrolase family 31 TIM barrel" evidence="3">
    <location>
        <begin position="240"/>
        <end position="568"/>
    </location>
</feature>
<evidence type="ECO:0000259" key="4">
    <source>
        <dbReference type="Pfam" id="PF13802"/>
    </source>
</evidence>
<organism evidence="7 8">
    <name type="scientific">Bacteroides oleiciplenus</name>
    <dbReference type="NCBI Taxonomy" id="626931"/>
    <lineage>
        <taxon>Bacteria</taxon>
        <taxon>Pseudomonadati</taxon>
        <taxon>Bacteroidota</taxon>
        <taxon>Bacteroidia</taxon>
        <taxon>Bacteroidales</taxon>
        <taxon>Bacteroidaceae</taxon>
        <taxon>Bacteroides</taxon>
    </lineage>
</organism>
<dbReference type="Proteomes" id="UP000260983">
    <property type="component" value="Unassembled WGS sequence"/>
</dbReference>
<protein>
    <submittedName>
        <fullName evidence="7">DUF5110 domain-containing protein</fullName>
    </submittedName>
</protein>
<dbReference type="InterPro" id="IPR051816">
    <property type="entry name" value="Glycosyl_Hydrolase_31"/>
</dbReference>
<evidence type="ECO:0000313" key="7">
    <source>
        <dbReference type="EMBL" id="RGN36550.1"/>
    </source>
</evidence>
<dbReference type="RefSeq" id="WP_117724024.1">
    <property type="nucleotide sequence ID" value="NZ_QSUL01000005.1"/>
</dbReference>
<dbReference type="InterPro" id="IPR048395">
    <property type="entry name" value="Glyco_hydro_31_C"/>
</dbReference>
<dbReference type="PANTHER" id="PTHR43863:SF2">
    <property type="entry name" value="MALTASE-GLUCOAMYLASE"/>
    <property type="match status" value="1"/>
</dbReference>
<name>A0A3E5BG33_9BACE</name>
<dbReference type="InterPro" id="IPR017853">
    <property type="entry name" value="GH"/>
</dbReference>
<dbReference type="SUPFAM" id="SSF51445">
    <property type="entry name" value="(Trans)glycosidases"/>
    <property type="match status" value="1"/>
</dbReference>
<evidence type="ECO:0000259" key="5">
    <source>
        <dbReference type="Pfam" id="PF17137"/>
    </source>
</evidence>
<dbReference type="AlphaFoldDB" id="A0A3E5BG33"/>
<dbReference type="Pfam" id="PF21365">
    <property type="entry name" value="Glyco_hydro_31_3rd"/>
    <property type="match status" value="1"/>
</dbReference>
<evidence type="ECO:0000256" key="2">
    <source>
        <dbReference type="RuleBase" id="RU361185"/>
    </source>
</evidence>
<dbReference type="GO" id="GO:0004553">
    <property type="term" value="F:hydrolase activity, hydrolyzing O-glycosyl compounds"/>
    <property type="evidence" value="ECO:0007669"/>
    <property type="project" value="InterPro"/>
</dbReference>